<feature type="transmembrane region" description="Helical" evidence="6">
    <location>
        <begin position="85"/>
        <end position="109"/>
    </location>
</feature>
<feature type="transmembrane region" description="Helical" evidence="6">
    <location>
        <begin position="51"/>
        <end position="73"/>
    </location>
</feature>
<keyword evidence="5 6" id="KW-0472">Membrane</keyword>
<dbReference type="CDD" id="cd06581">
    <property type="entry name" value="TM_PBP1_LivM_like"/>
    <property type="match status" value="1"/>
</dbReference>
<evidence type="ECO:0000256" key="1">
    <source>
        <dbReference type="ARBA" id="ARBA00004651"/>
    </source>
</evidence>
<accession>A0ABW4HLG7</accession>
<evidence type="ECO:0000256" key="5">
    <source>
        <dbReference type="ARBA" id="ARBA00023136"/>
    </source>
</evidence>
<feature type="transmembrane region" description="Helical" evidence="6">
    <location>
        <begin position="12"/>
        <end position="45"/>
    </location>
</feature>
<evidence type="ECO:0000313" key="8">
    <source>
        <dbReference type="Proteomes" id="UP001597221"/>
    </source>
</evidence>
<reference evidence="8" key="1">
    <citation type="journal article" date="2019" name="Int. J. Syst. Evol. Microbiol.">
        <title>The Global Catalogue of Microorganisms (GCM) 10K type strain sequencing project: providing services to taxonomists for standard genome sequencing and annotation.</title>
        <authorList>
            <consortium name="The Broad Institute Genomics Platform"/>
            <consortium name="The Broad Institute Genome Sequencing Center for Infectious Disease"/>
            <person name="Wu L."/>
            <person name="Ma J."/>
        </authorList>
    </citation>
    <scope>NUCLEOTIDE SEQUENCE [LARGE SCALE GENOMIC DNA]</scope>
    <source>
        <strain evidence="8">CGMCC 1.12376</strain>
    </source>
</reference>
<comment type="caution">
    <text evidence="7">The sequence shown here is derived from an EMBL/GenBank/DDBJ whole genome shotgun (WGS) entry which is preliminary data.</text>
</comment>
<keyword evidence="2" id="KW-1003">Cell membrane</keyword>
<dbReference type="PANTHER" id="PTHR30482">
    <property type="entry name" value="HIGH-AFFINITY BRANCHED-CHAIN AMINO ACID TRANSPORT SYSTEM PERMEASE"/>
    <property type="match status" value="1"/>
</dbReference>
<dbReference type="PANTHER" id="PTHR30482:SF17">
    <property type="entry name" value="ABC TRANSPORTER ATP-BINDING PROTEIN"/>
    <property type="match status" value="1"/>
</dbReference>
<feature type="transmembrane region" description="Helical" evidence="6">
    <location>
        <begin position="160"/>
        <end position="178"/>
    </location>
</feature>
<comment type="subcellular location">
    <subcellularLocation>
        <location evidence="1">Cell membrane</location>
        <topology evidence="1">Multi-pass membrane protein</topology>
    </subcellularLocation>
</comment>
<feature type="transmembrane region" description="Helical" evidence="6">
    <location>
        <begin position="209"/>
        <end position="230"/>
    </location>
</feature>
<dbReference type="Pfam" id="PF02653">
    <property type="entry name" value="BPD_transp_2"/>
    <property type="match status" value="1"/>
</dbReference>
<dbReference type="EMBL" id="JBHUDE010000005">
    <property type="protein sequence ID" value="MFD1606205.1"/>
    <property type="molecule type" value="Genomic_DNA"/>
</dbReference>
<dbReference type="RefSeq" id="WP_251514061.1">
    <property type="nucleotide sequence ID" value="NZ_JAMBON010000014.1"/>
</dbReference>
<keyword evidence="3 6" id="KW-0812">Transmembrane</keyword>
<protein>
    <submittedName>
        <fullName evidence="7">Branched-chain amino acid ABC transporter permease</fullName>
    </submittedName>
</protein>
<dbReference type="Proteomes" id="UP001597221">
    <property type="component" value="Unassembled WGS sequence"/>
</dbReference>
<proteinExistence type="predicted"/>
<evidence type="ECO:0000256" key="3">
    <source>
        <dbReference type="ARBA" id="ARBA00022692"/>
    </source>
</evidence>
<evidence type="ECO:0000256" key="6">
    <source>
        <dbReference type="SAM" id="Phobius"/>
    </source>
</evidence>
<keyword evidence="4 6" id="KW-1133">Transmembrane helix</keyword>
<feature type="transmembrane region" description="Helical" evidence="6">
    <location>
        <begin position="288"/>
        <end position="311"/>
    </location>
</feature>
<evidence type="ECO:0000256" key="2">
    <source>
        <dbReference type="ARBA" id="ARBA00022475"/>
    </source>
</evidence>
<name>A0ABW4HLG7_9BACI</name>
<organism evidence="7 8">
    <name type="scientific">Oceanobacillus luteolus</name>
    <dbReference type="NCBI Taxonomy" id="1274358"/>
    <lineage>
        <taxon>Bacteria</taxon>
        <taxon>Bacillati</taxon>
        <taxon>Bacillota</taxon>
        <taxon>Bacilli</taxon>
        <taxon>Bacillales</taxon>
        <taxon>Bacillaceae</taxon>
        <taxon>Oceanobacillus</taxon>
    </lineage>
</organism>
<sequence>MNLRRVETSTWIYLAISFLLIFIPFIVTGRSMQFIFIQIFIFAIFAMSYDILLGFTGIISFGHVMFFGIGAYSTAVTLGRMDATIGSFVLGAIIALVIAAIVSLIVGALTLRLKSHFYAMLTLALAGLFLVLAEKWRSVTGGNDGFTFSLPEFFRDSETMYWFSLLSMVLIFFGLRRFTRSPFGRVLMAIRENENRTESLGFQVTYYKVLASVVAGVVASFAGVLYALSLRFVNTAVFATDLTIDVLLMTIIGGVGTLIGPIVGAGLVEFAHHWLSGLADVHWIFERWIILYGIVYVLVVIFFPLGIVGTIQSKFMNRPVRALRTNRKSDGKKENRKGA</sequence>
<keyword evidence="8" id="KW-1185">Reference proteome</keyword>
<dbReference type="InterPro" id="IPR001851">
    <property type="entry name" value="ABC_transp_permease"/>
</dbReference>
<feature type="transmembrane region" description="Helical" evidence="6">
    <location>
        <begin position="242"/>
        <end position="268"/>
    </location>
</feature>
<dbReference type="InterPro" id="IPR043428">
    <property type="entry name" value="LivM-like"/>
</dbReference>
<feature type="transmembrane region" description="Helical" evidence="6">
    <location>
        <begin position="115"/>
        <end position="133"/>
    </location>
</feature>
<gene>
    <name evidence="7" type="ORF">ACFSBH_00785</name>
</gene>
<evidence type="ECO:0000256" key="4">
    <source>
        <dbReference type="ARBA" id="ARBA00022989"/>
    </source>
</evidence>
<evidence type="ECO:0000313" key="7">
    <source>
        <dbReference type="EMBL" id="MFD1606205.1"/>
    </source>
</evidence>